<reference evidence="5" key="1">
    <citation type="submission" date="2021-01" db="EMBL/GenBank/DDBJ databases">
        <authorList>
            <person name="Corre E."/>
            <person name="Pelletier E."/>
            <person name="Niang G."/>
            <person name="Scheremetjew M."/>
            <person name="Finn R."/>
            <person name="Kale V."/>
            <person name="Holt S."/>
            <person name="Cochrane G."/>
            <person name="Meng A."/>
            <person name="Brown T."/>
            <person name="Cohen L."/>
        </authorList>
    </citation>
    <scope>NUCLEOTIDE SEQUENCE</scope>
    <source>
        <strain evidence="5">CCMP3105</strain>
    </source>
</reference>
<evidence type="ECO:0000256" key="3">
    <source>
        <dbReference type="SAM" id="MobiDB-lite"/>
    </source>
</evidence>
<evidence type="ECO:0000256" key="1">
    <source>
        <dbReference type="ARBA" id="ARBA00022741"/>
    </source>
</evidence>
<dbReference type="GO" id="GO:0005524">
    <property type="term" value="F:ATP binding"/>
    <property type="evidence" value="ECO:0007669"/>
    <property type="project" value="UniProtKB-KW"/>
</dbReference>
<evidence type="ECO:0000256" key="2">
    <source>
        <dbReference type="ARBA" id="ARBA00022840"/>
    </source>
</evidence>
<feature type="region of interest" description="Disordered" evidence="3">
    <location>
        <begin position="29"/>
        <end position="89"/>
    </location>
</feature>
<dbReference type="Pfam" id="PF00069">
    <property type="entry name" value="Pkinase"/>
    <property type="match status" value="1"/>
</dbReference>
<dbReference type="GO" id="GO:0004674">
    <property type="term" value="F:protein serine/threonine kinase activity"/>
    <property type="evidence" value="ECO:0007669"/>
    <property type="project" value="TreeGrafter"/>
</dbReference>
<name>A0A7S4UJT6_9DINO</name>
<dbReference type="InterPro" id="IPR011009">
    <property type="entry name" value="Kinase-like_dom_sf"/>
</dbReference>
<sequence length="405" mass="45112">MDYFAVGGRPLLSRFPPYLPGSFNSKLAEGPSEQGIPENLAVGGASSSAPEGQLGSAGSAGATGASSSAGEAVPSQAVRTPAALHSGFDPKEVRPWEQSRFEVIRKLQDATRNRGQVHLMHDITEDRLVAVKKMPNRWIRSCHSDFVIEHPAETEMPWQDVGCVQFLNSMGYPYACSLLGIYRDDAHTYVVTSFASEGDLFSWCEAGVAPGLEREVVVHPLARQMIEGMQQLHDFSIVHRDLSLENILLSKLEDESMRIRIIDFSMASTQRRFRNCVRGKASYQAPELHTDGEYDAFLTDAFSLGVTLYAVLLKDYPWLSTRPGGCKCFEYVRKHGFRSYLAKRKLRNSSTRVADVMSEPLKQLLEGMLAFDPADRLTLGEYAWRDSGRRSVWDEPWMHTGPGTV</sequence>
<feature type="compositionally biased region" description="Low complexity" evidence="3">
    <location>
        <begin position="56"/>
        <end position="70"/>
    </location>
</feature>
<dbReference type="Gene3D" id="1.10.510.10">
    <property type="entry name" value="Transferase(Phosphotransferase) domain 1"/>
    <property type="match status" value="1"/>
</dbReference>
<evidence type="ECO:0000259" key="4">
    <source>
        <dbReference type="PROSITE" id="PS50011"/>
    </source>
</evidence>
<keyword evidence="1" id="KW-0547">Nucleotide-binding</keyword>
<dbReference type="EMBL" id="HBNR01018722">
    <property type="protein sequence ID" value="CAE4572797.1"/>
    <property type="molecule type" value="Transcribed_RNA"/>
</dbReference>
<dbReference type="SMART" id="SM00220">
    <property type="entry name" value="S_TKc"/>
    <property type="match status" value="1"/>
</dbReference>
<organism evidence="5">
    <name type="scientific">Alexandrium monilatum</name>
    <dbReference type="NCBI Taxonomy" id="311494"/>
    <lineage>
        <taxon>Eukaryota</taxon>
        <taxon>Sar</taxon>
        <taxon>Alveolata</taxon>
        <taxon>Dinophyceae</taxon>
        <taxon>Gonyaulacales</taxon>
        <taxon>Pyrocystaceae</taxon>
        <taxon>Alexandrium</taxon>
    </lineage>
</organism>
<evidence type="ECO:0000313" key="5">
    <source>
        <dbReference type="EMBL" id="CAE4572797.1"/>
    </source>
</evidence>
<dbReference type="PROSITE" id="PS50011">
    <property type="entry name" value="PROTEIN_KINASE_DOM"/>
    <property type="match status" value="1"/>
</dbReference>
<protein>
    <recommendedName>
        <fullName evidence="4">Protein kinase domain-containing protein</fullName>
    </recommendedName>
</protein>
<dbReference type="InterPro" id="IPR000719">
    <property type="entry name" value="Prot_kinase_dom"/>
</dbReference>
<dbReference type="PANTHER" id="PTHR24346:SF30">
    <property type="entry name" value="MATERNAL EMBRYONIC LEUCINE ZIPPER KINASE"/>
    <property type="match status" value="1"/>
</dbReference>
<dbReference type="AlphaFoldDB" id="A0A7S4UJT6"/>
<dbReference type="SUPFAM" id="SSF56112">
    <property type="entry name" value="Protein kinase-like (PK-like)"/>
    <property type="match status" value="1"/>
</dbReference>
<feature type="domain" description="Protein kinase" evidence="4">
    <location>
        <begin position="90"/>
        <end position="398"/>
    </location>
</feature>
<gene>
    <name evidence="5" type="ORF">AMON00008_LOCUS12416</name>
</gene>
<accession>A0A7S4UJT6</accession>
<dbReference type="PANTHER" id="PTHR24346">
    <property type="entry name" value="MAP/MICROTUBULE AFFINITY-REGULATING KINASE"/>
    <property type="match status" value="1"/>
</dbReference>
<dbReference type="PROSITE" id="PS00109">
    <property type="entry name" value="PROTEIN_KINASE_TYR"/>
    <property type="match status" value="1"/>
</dbReference>
<keyword evidence="2" id="KW-0067">ATP-binding</keyword>
<dbReference type="InterPro" id="IPR008266">
    <property type="entry name" value="Tyr_kinase_AS"/>
</dbReference>
<proteinExistence type="predicted"/>
<dbReference type="GO" id="GO:0035556">
    <property type="term" value="P:intracellular signal transduction"/>
    <property type="evidence" value="ECO:0007669"/>
    <property type="project" value="TreeGrafter"/>
</dbReference>
<dbReference type="GO" id="GO:0005737">
    <property type="term" value="C:cytoplasm"/>
    <property type="evidence" value="ECO:0007669"/>
    <property type="project" value="TreeGrafter"/>
</dbReference>